<keyword evidence="1" id="KW-0472">Membrane</keyword>
<accession>A0A1G9ZYF4</accession>
<evidence type="ECO:0000313" key="2">
    <source>
        <dbReference type="EMBL" id="SDN25931.1"/>
    </source>
</evidence>
<feature type="transmembrane region" description="Helical" evidence="1">
    <location>
        <begin position="73"/>
        <end position="93"/>
    </location>
</feature>
<evidence type="ECO:0000313" key="3">
    <source>
        <dbReference type="Proteomes" id="UP000199544"/>
    </source>
</evidence>
<evidence type="ECO:0000256" key="1">
    <source>
        <dbReference type="SAM" id="Phobius"/>
    </source>
</evidence>
<keyword evidence="1" id="KW-1133">Transmembrane helix</keyword>
<proteinExistence type="predicted"/>
<feature type="transmembrane region" description="Helical" evidence="1">
    <location>
        <begin position="6"/>
        <end position="23"/>
    </location>
</feature>
<feature type="transmembrane region" description="Helical" evidence="1">
    <location>
        <begin position="30"/>
        <end position="53"/>
    </location>
</feature>
<name>A0A1G9ZYF4_9BACL</name>
<organism evidence="2 3">
    <name type="scientific">Fictibacillus solisalsi</name>
    <dbReference type="NCBI Taxonomy" id="459525"/>
    <lineage>
        <taxon>Bacteria</taxon>
        <taxon>Bacillati</taxon>
        <taxon>Bacillota</taxon>
        <taxon>Bacilli</taxon>
        <taxon>Bacillales</taxon>
        <taxon>Fictibacillaceae</taxon>
        <taxon>Fictibacillus</taxon>
    </lineage>
</organism>
<dbReference type="STRING" id="459525.SAMN04488137_3801"/>
<keyword evidence="3" id="KW-1185">Reference proteome</keyword>
<evidence type="ECO:0008006" key="4">
    <source>
        <dbReference type="Google" id="ProtNLM"/>
    </source>
</evidence>
<dbReference type="AlphaFoldDB" id="A0A1G9ZYF4"/>
<gene>
    <name evidence="2" type="ORF">SAMN04488137_3801</name>
</gene>
<dbReference type="RefSeq" id="WP_090237116.1">
    <property type="nucleotide sequence ID" value="NZ_FNHW01000002.1"/>
</dbReference>
<protein>
    <recommendedName>
        <fullName evidence="4">YesK-like protein</fullName>
    </recommendedName>
</protein>
<keyword evidence="1" id="KW-0812">Transmembrane</keyword>
<dbReference type="EMBL" id="FNHW01000002">
    <property type="protein sequence ID" value="SDN25931.1"/>
    <property type="molecule type" value="Genomic_DNA"/>
</dbReference>
<sequence>MALLMVISLAVFILINWIPYALNKKFNARYWVSGIVITVIGPTIGYVAIRIFFHLITNDEQQAYDAYFTGFGLGLLLTLSGIIYILAAIVSTIKKNRHVSR</sequence>
<dbReference type="Proteomes" id="UP000199544">
    <property type="component" value="Unassembled WGS sequence"/>
</dbReference>
<reference evidence="3" key="1">
    <citation type="submission" date="2016-10" db="EMBL/GenBank/DDBJ databases">
        <authorList>
            <person name="Varghese N."/>
            <person name="Submissions S."/>
        </authorList>
    </citation>
    <scope>NUCLEOTIDE SEQUENCE [LARGE SCALE GENOMIC DNA]</scope>
    <source>
        <strain evidence="3">CGMCC 1.6854</strain>
    </source>
</reference>